<accession>A0A3Q9BMI6</accession>
<dbReference type="InterPro" id="IPR051782">
    <property type="entry name" value="ABC_Transporter_VariousFunc"/>
</dbReference>
<dbReference type="Pfam" id="PF00005">
    <property type="entry name" value="ABC_tran"/>
    <property type="match status" value="1"/>
</dbReference>
<dbReference type="GO" id="GO:0016887">
    <property type="term" value="F:ATP hydrolysis activity"/>
    <property type="evidence" value="ECO:0007669"/>
    <property type="project" value="InterPro"/>
</dbReference>
<evidence type="ECO:0000256" key="2">
    <source>
        <dbReference type="ARBA" id="ARBA00022741"/>
    </source>
</evidence>
<dbReference type="SMART" id="SM00382">
    <property type="entry name" value="AAA"/>
    <property type="match status" value="1"/>
</dbReference>
<keyword evidence="2" id="KW-0547">Nucleotide-binding</keyword>
<evidence type="ECO:0000256" key="3">
    <source>
        <dbReference type="ARBA" id="ARBA00022840"/>
    </source>
</evidence>
<dbReference type="PANTHER" id="PTHR42939">
    <property type="entry name" value="ABC TRANSPORTER ATP-BINDING PROTEIN ALBC-RELATED"/>
    <property type="match status" value="1"/>
</dbReference>
<dbReference type="GO" id="GO:0005524">
    <property type="term" value="F:ATP binding"/>
    <property type="evidence" value="ECO:0007669"/>
    <property type="project" value="UniProtKB-KW"/>
</dbReference>
<dbReference type="OrthoDB" id="9804819at2"/>
<dbReference type="Proteomes" id="UP000273326">
    <property type="component" value="Chromosome"/>
</dbReference>
<dbReference type="KEGG" id="jeh:EJN90_08840"/>
<dbReference type="RefSeq" id="WP_126110430.1">
    <property type="nucleotide sequence ID" value="NZ_CP034465.1"/>
</dbReference>
<keyword evidence="3 6" id="KW-0067">ATP-binding</keyword>
<name>A0A3Q9BMI6_9LACT</name>
<dbReference type="PROSITE" id="PS50893">
    <property type="entry name" value="ABC_TRANSPORTER_2"/>
    <property type="match status" value="1"/>
</dbReference>
<dbReference type="SUPFAM" id="SSF52540">
    <property type="entry name" value="P-loop containing nucleoside triphosphate hydrolases"/>
    <property type="match status" value="1"/>
</dbReference>
<evidence type="ECO:0000313" key="6">
    <source>
        <dbReference type="EMBL" id="AZP04732.1"/>
    </source>
</evidence>
<proteinExistence type="predicted"/>
<dbReference type="AlphaFoldDB" id="A0A3Q9BMI6"/>
<gene>
    <name evidence="6" type="ORF">EJN90_08840</name>
</gene>
<evidence type="ECO:0000313" key="7">
    <source>
        <dbReference type="Proteomes" id="UP000273326"/>
    </source>
</evidence>
<reference evidence="7" key="1">
    <citation type="submission" date="2018-12" db="EMBL/GenBank/DDBJ databases">
        <title>Complete genome sequencing of Jeotgalibaca sp. H21T32.</title>
        <authorList>
            <person name="Bae J.-W."/>
            <person name="Lee S.-Y."/>
        </authorList>
    </citation>
    <scope>NUCLEOTIDE SEQUENCE [LARGE SCALE GENOMIC DNA]</scope>
    <source>
        <strain evidence="7">H21T32</strain>
    </source>
</reference>
<evidence type="ECO:0000256" key="1">
    <source>
        <dbReference type="ARBA" id="ARBA00022448"/>
    </source>
</evidence>
<dbReference type="Gene3D" id="3.40.50.300">
    <property type="entry name" value="P-loop containing nucleotide triphosphate hydrolases"/>
    <property type="match status" value="1"/>
</dbReference>
<organism evidence="6 7">
    <name type="scientific">Jeotgalibaca ciconiae</name>
    <dbReference type="NCBI Taxonomy" id="2496265"/>
    <lineage>
        <taxon>Bacteria</taxon>
        <taxon>Bacillati</taxon>
        <taxon>Bacillota</taxon>
        <taxon>Bacilli</taxon>
        <taxon>Lactobacillales</taxon>
        <taxon>Carnobacteriaceae</taxon>
        <taxon>Jeotgalibaca</taxon>
    </lineage>
</organism>
<dbReference type="InterPro" id="IPR003439">
    <property type="entry name" value="ABC_transporter-like_ATP-bd"/>
</dbReference>
<dbReference type="InterPro" id="IPR003593">
    <property type="entry name" value="AAA+_ATPase"/>
</dbReference>
<evidence type="ECO:0000256" key="4">
    <source>
        <dbReference type="SAM" id="MobiDB-lite"/>
    </source>
</evidence>
<feature type="region of interest" description="Disordered" evidence="4">
    <location>
        <begin position="239"/>
        <end position="258"/>
    </location>
</feature>
<sequence length="258" mass="29284">MIELRNVSKEYGIKKALKDVCLRIHPGEIFGLIGHNGAGKSTAIKSLVSVIEPTEGEIWIDGENLVENRLAIKKKIGYVPDSPDMFLRLTAFEYWNFISVAYEIPEDEKRTRLRELTDLFDMTEHQSEVIDSFSHGMRQKTFIIGALLPNPEIWILDEPMTGLDPQASFDLKELMKKHAEAGNIVLFSTHVLEVAQQLCDHIAILKKGELLYDGTIEELLLENKNESLEETYLKLAGRNRSKQQEGTAFDTPLEERGV</sequence>
<keyword evidence="7" id="KW-1185">Reference proteome</keyword>
<feature type="domain" description="ABC transporter" evidence="5">
    <location>
        <begin position="2"/>
        <end position="232"/>
    </location>
</feature>
<keyword evidence="1" id="KW-0813">Transport</keyword>
<dbReference type="CDD" id="cd03230">
    <property type="entry name" value="ABC_DR_subfamily_A"/>
    <property type="match status" value="1"/>
</dbReference>
<dbReference type="EMBL" id="CP034465">
    <property type="protein sequence ID" value="AZP04732.1"/>
    <property type="molecule type" value="Genomic_DNA"/>
</dbReference>
<dbReference type="PANTHER" id="PTHR42939:SF1">
    <property type="entry name" value="ABC TRANSPORTER ATP-BINDING PROTEIN ALBC-RELATED"/>
    <property type="match status" value="1"/>
</dbReference>
<evidence type="ECO:0000259" key="5">
    <source>
        <dbReference type="PROSITE" id="PS50893"/>
    </source>
</evidence>
<dbReference type="InterPro" id="IPR027417">
    <property type="entry name" value="P-loop_NTPase"/>
</dbReference>
<protein>
    <submittedName>
        <fullName evidence="6">ABC transporter ATP-binding protein</fullName>
    </submittedName>
</protein>